<evidence type="ECO:0000313" key="5">
    <source>
        <dbReference type="Proteomes" id="UP000182089"/>
    </source>
</evidence>
<protein>
    <submittedName>
        <fullName evidence="4">Predicted N-acyltransferase, GNAT family</fullName>
    </submittedName>
</protein>
<sequence>MQIKQTTTLTSPIYQDALAIRKAVFIDEQKVPQSREIEHEAGPIYFVGYLDAKPAVCARALLENENTWHIQRVACLKEFRRQGLAKKLLQYIEQKAKENKLAYLTLGAQDQAQGFYLSLGYHVVGAGFLDAGINHHRMDKKI</sequence>
<dbReference type="PANTHER" id="PTHR43420">
    <property type="entry name" value="ACETYLTRANSFERASE"/>
    <property type="match status" value="1"/>
</dbReference>
<keyword evidence="2" id="KW-0012">Acyltransferase</keyword>
<keyword evidence="1" id="KW-0808">Transferase</keyword>
<dbReference type="InterPro" id="IPR050680">
    <property type="entry name" value="YpeA/RimI_acetyltransf"/>
</dbReference>
<dbReference type="Proteomes" id="UP000182089">
    <property type="component" value="Unassembled WGS sequence"/>
</dbReference>
<dbReference type="EMBL" id="FOCC01000008">
    <property type="protein sequence ID" value="SEM77241.1"/>
    <property type="molecule type" value="Genomic_DNA"/>
</dbReference>
<feature type="domain" description="N-acetyltransferase" evidence="3">
    <location>
        <begin position="1"/>
        <end position="142"/>
    </location>
</feature>
<evidence type="ECO:0000259" key="3">
    <source>
        <dbReference type="PROSITE" id="PS51186"/>
    </source>
</evidence>
<evidence type="ECO:0000313" key="4">
    <source>
        <dbReference type="EMBL" id="SEM77241.1"/>
    </source>
</evidence>
<organism evidence="4 5">
    <name type="scientific">Ligilactobacillus ruminis</name>
    <dbReference type="NCBI Taxonomy" id="1623"/>
    <lineage>
        <taxon>Bacteria</taxon>
        <taxon>Bacillati</taxon>
        <taxon>Bacillota</taxon>
        <taxon>Bacilli</taxon>
        <taxon>Lactobacillales</taxon>
        <taxon>Lactobacillaceae</taxon>
        <taxon>Ligilactobacillus</taxon>
    </lineage>
</organism>
<gene>
    <name evidence="4" type="ORF">SAMN05216431_108101</name>
</gene>
<dbReference type="CDD" id="cd04301">
    <property type="entry name" value="NAT_SF"/>
    <property type="match status" value="1"/>
</dbReference>
<dbReference type="InterPro" id="IPR016181">
    <property type="entry name" value="Acyl_CoA_acyltransferase"/>
</dbReference>
<dbReference type="InterPro" id="IPR000182">
    <property type="entry name" value="GNAT_dom"/>
</dbReference>
<dbReference type="PROSITE" id="PS51186">
    <property type="entry name" value="GNAT"/>
    <property type="match status" value="1"/>
</dbReference>
<reference evidence="4 5" key="1">
    <citation type="submission" date="2016-10" db="EMBL/GenBank/DDBJ databases">
        <authorList>
            <person name="Varghese N."/>
            <person name="Submissions S."/>
        </authorList>
    </citation>
    <scope>NUCLEOTIDE SEQUENCE [LARGE SCALE GENOMIC DNA]</scope>
    <source>
        <strain evidence="4 5">WC1T17</strain>
    </source>
</reference>
<accession>A0ABY1ACB9</accession>
<comment type="caution">
    <text evidence="4">The sequence shown here is derived from an EMBL/GenBank/DDBJ whole genome shotgun (WGS) entry which is preliminary data.</text>
</comment>
<dbReference type="Gene3D" id="3.40.630.30">
    <property type="match status" value="1"/>
</dbReference>
<proteinExistence type="predicted"/>
<evidence type="ECO:0000256" key="2">
    <source>
        <dbReference type="ARBA" id="ARBA00023315"/>
    </source>
</evidence>
<name>A0ABY1ACB9_9LACO</name>
<dbReference type="Pfam" id="PF13673">
    <property type="entry name" value="Acetyltransf_10"/>
    <property type="match status" value="1"/>
</dbReference>
<evidence type="ECO:0000256" key="1">
    <source>
        <dbReference type="ARBA" id="ARBA00022679"/>
    </source>
</evidence>
<dbReference type="SUPFAM" id="SSF55729">
    <property type="entry name" value="Acyl-CoA N-acyltransferases (Nat)"/>
    <property type="match status" value="1"/>
</dbReference>